<proteinExistence type="predicted"/>
<evidence type="ECO:0000313" key="4">
    <source>
        <dbReference type="Proteomes" id="UP000316270"/>
    </source>
</evidence>
<dbReference type="OrthoDB" id="5401396at2759"/>
<keyword evidence="4" id="KW-1185">Reference proteome</keyword>
<feature type="compositionally biased region" description="Polar residues" evidence="1">
    <location>
        <begin position="43"/>
        <end position="53"/>
    </location>
</feature>
<dbReference type="Proteomes" id="UP000316270">
    <property type="component" value="Chromosome 17"/>
</dbReference>
<organism evidence="3 4">
    <name type="scientific">Venturia effusa</name>
    <dbReference type="NCBI Taxonomy" id="50376"/>
    <lineage>
        <taxon>Eukaryota</taxon>
        <taxon>Fungi</taxon>
        <taxon>Dikarya</taxon>
        <taxon>Ascomycota</taxon>
        <taxon>Pezizomycotina</taxon>
        <taxon>Dothideomycetes</taxon>
        <taxon>Pleosporomycetidae</taxon>
        <taxon>Venturiales</taxon>
        <taxon>Venturiaceae</taxon>
        <taxon>Venturia</taxon>
    </lineage>
</organism>
<dbReference type="AlphaFoldDB" id="A0A517LNR6"/>
<keyword evidence="2" id="KW-0812">Transmembrane</keyword>
<name>A0A517LNR6_9PEZI</name>
<protein>
    <submittedName>
        <fullName evidence="3">Uncharacterized protein</fullName>
    </submittedName>
</protein>
<dbReference type="EMBL" id="CP042201">
    <property type="protein sequence ID" value="QDS77287.1"/>
    <property type="molecule type" value="Genomic_DNA"/>
</dbReference>
<keyword evidence="2" id="KW-0472">Membrane</keyword>
<evidence type="ECO:0000256" key="1">
    <source>
        <dbReference type="SAM" id="MobiDB-lite"/>
    </source>
</evidence>
<evidence type="ECO:0000313" key="3">
    <source>
        <dbReference type="EMBL" id="QDS77287.1"/>
    </source>
</evidence>
<reference evidence="3 4" key="1">
    <citation type="submission" date="2019-07" db="EMBL/GenBank/DDBJ databases">
        <title>Finished genome of Venturia effusa.</title>
        <authorList>
            <person name="Young C.A."/>
            <person name="Cox M.P."/>
            <person name="Ganley A.R.D."/>
            <person name="David W.J."/>
        </authorList>
    </citation>
    <scope>NUCLEOTIDE SEQUENCE [LARGE SCALE GENOMIC DNA]</scope>
    <source>
        <strain evidence="4">albino</strain>
    </source>
</reference>
<accession>A0A517LNR6</accession>
<evidence type="ECO:0000256" key="2">
    <source>
        <dbReference type="SAM" id="Phobius"/>
    </source>
</evidence>
<keyword evidence="2" id="KW-1133">Transmembrane helix</keyword>
<feature type="region of interest" description="Disordered" evidence="1">
    <location>
        <begin position="1"/>
        <end position="66"/>
    </location>
</feature>
<feature type="transmembrane region" description="Helical" evidence="2">
    <location>
        <begin position="81"/>
        <end position="105"/>
    </location>
</feature>
<gene>
    <name evidence="3" type="ORF">FKW77_004291</name>
</gene>
<sequence length="190" mass="20044">MATMNNHPSVPGYIPPSHTADPAPSVYSTFPEHVPPSSLECAPQQQQQYTSDPKFTGGKGGAGADEPEVVADKASKRKKHIWFVAAVVALIIIVIIVGAVCGILIPKHNRESANITSTPTLTNSTSSISSTVSSAAPTPIIVEILLCVDINYYNCADVDLQLGQCLNMPSNLTNTISSLDTGGISCIFYT</sequence>